<accession>A0AAD9P5F1</accession>
<dbReference type="SMART" id="SM01270">
    <property type="entry name" value="Longin"/>
    <property type="match status" value="1"/>
</dbReference>
<evidence type="ECO:0000313" key="18">
    <source>
        <dbReference type="EMBL" id="KAK2188394.1"/>
    </source>
</evidence>
<dbReference type="GO" id="GO:0005765">
    <property type="term" value="C:lysosomal membrane"/>
    <property type="evidence" value="ECO:0007669"/>
    <property type="project" value="UniProtKB-SubCell"/>
</dbReference>
<dbReference type="GO" id="GO:0005789">
    <property type="term" value="C:endoplasmic reticulum membrane"/>
    <property type="evidence" value="ECO:0007669"/>
    <property type="project" value="UniProtKB-SubCell"/>
</dbReference>
<dbReference type="GO" id="GO:0006887">
    <property type="term" value="P:exocytosis"/>
    <property type="evidence" value="ECO:0007669"/>
    <property type="project" value="TreeGrafter"/>
</dbReference>
<keyword evidence="6" id="KW-1133">Transmembrane helix</keyword>
<comment type="similarity">
    <text evidence="2">Belongs to the synaptobrevin family.</text>
</comment>
<dbReference type="Gene3D" id="1.20.5.110">
    <property type="match status" value="1"/>
</dbReference>
<dbReference type="InterPro" id="IPR010908">
    <property type="entry name" value="Longin_dom"/>
</dbReference>
<dbReference type="PROSITE" id="PS50859">
    <property type="entry name" value="LONGIN"/>
    <property type="match status" value="1"/>
</dbReference>
<dbReference type="PRINTS" id="PR00219">
    <property type="entry name" value="SYNAPTOBREVN"/>
</dbReference>
<reference evidence="18" key="1">
    <citation type="journal article" date="2023" name="Mol. Biol. Evol.">
        <title>Third-Generation Sequencing Reveals the Adaptive Role of the Epigenome in Three Deep-Sea Polychaetes.</title>
        <authorList>
            <person name="Perez M."/>
            <person name="Aroh O."/>
            <person name="Sun Y."/>
            <person name="Lan Y."/>
            <person name="Juniper S.K."/>
            <person name="Young C.R."/>
            <person name="Angers B."/>
            <person name="Qian P.Y."/>
        </authorList>
    </citation>
    <scope>NUCLEOTIDE SEQUENCE</scope>
    <source>
        <strain evidence="18">R07B-5</strain>
    </source>
</reference>
<evidence type="ECO:0000256" key="9">
    <source>
        <dbReference type="ARBA" id="ARBA00037803"/>
    </source>
</evidence>
<dbReference type="EMBL" id="JAODUO010000133">
    <property type="protein sequence ID" value="KAK2188394.1"/>
    <property type="molecule type" value="Genomic_DNA"/>
</dbReference>
<evidence type="ECO:0000256" key="14">
    <source>
        <dbReference type="ARBA" id="ARBA00042194"/>
    </source>
</evidence>
<keyword evidence="15" id="KW-0175">Coiled coil</keyword>
<dbReference type="PANTHER" id="PTHR21136:SF179">
    <property type="entry name" value="VESICLE ASSOCIATED MEMBRANE PROTEIN 7-RELATED"/>
    <property type="match status" value="1"/>
</dbReference>
<keyword evidence="19" id="KW-1185">Reference proteome</keyword>
<evidence type="ECO:0000256" key="8">
    <source>
        <dbReference type="ARBA" id="ARBA00037801"/>
    </source>
</evidence>
<comment type="caution">
    <text evidence="18">The sequence shown here is derived from an EMBL/GenBank/DDBJ whole genome shotgun (WGS) entry which is preliminary data.</text>
</comment>
<gene>
    <name evidence="18" type="ORF">NP493_133g02049</name>
</gene>
<dbReference type="GO" id="GO:0031902">
    <property type="term" value="C:late endosome membrane"/>
    <property type="evidence" value="ECO:0007669"/>
    <property type="project" value="UniProtKB-SubCell"/>
</dbReference>
<keyword evidence="3" id="KW-0813">Transport</keyword>
<evidence type="ECO:0000313" key="19">
    <source>
        <dbReference type="Proteomes" id="UP001209878"/>
    </source>
</evidence>
<evidence type="ECO:0000256" key="13">
    <source>
        <dbReference type="ARBA" id="ARBA00039269"/>
    </source>
</evidence>
<dbReference type="FunFam" id="1.20.5.110:FF:000004">
    <property type="entry name" value="Vesicle-associated membrane protein 7"/>
    <property type="match status" value="1"/>
</dbReference>
<dbReference type="GO" id="GO:0015031">
    <property type="term" value="P:protein transport"/>
    <property type="evidence" value="ECO:0007669"/>
    <property type="project" value="UniProtKB-KW"/>
</dbReference>
<evidence type="ECO:0000256" key="5">
    <source>
        <dbReference type="ARBA" id="ARBA00022927"/>
    </source>
</evidence>
<dbReference type="PANTHER" id="PTHR21136">
    <property type="entry name" value="SNARE PROTEINS"/>
    <property type="match status" value="1"/>
</dbReference>
<feature type="domain" description="Longin" evidence="16">
    <location>
        <begin position="7"/>
        <end position="110"/>
    </location>
</feature>
<evidence type="ECO:0000256" key="4">
    <source>
        <dbReference type="ARBA" id="ARBA00022692"/>
    </source>
</evidence>
<dbReference type="CDD" id="cd15871">
    <property type="entry name" value="R-SNARE_VAMP7"/>
    <property type="match status" value="1"/>
</dbReference>
<dbReference type="SUPFAM" id="SSF64356">
    <property type="entry name" value="SNARE-like"/>
    <property type="match status" value="1"/>
</dbReference>
<evidence type="ECO:0000256" key="10">
    <source>
        <dbReference type="ARBA" id="ARBA00037845"/>
    </source>
</evidence>
<evidence type="ECO:0000256" key="12">
    <source>
        <dbReference type="ARBA" id="ARBA00037875"/>
    </source>
</evidence>
<evidence type="ECO:0000256" key="7">
    <source>
        <dbReference type="ARBA" id="ARBA00023136"/>
    </source>
</evidence>
<keyword evidence="4" id="KW-0812">Transmembrane</keyword>
<dbReference type="Pfam" id="PF00957">
    <property type="entry name" value="Synaptobrevin"/>
    <property type="match status" value="1"/>
</dbReference>
<evidence type="ECO:0000259" key="16">
    <source>
        <dbReference type="PROSITE" id="PS50859"/>
    </source>
</evidence>
<dbReference type="CDD" id="cd14824">
    <property type="entry name" value="Longin"/>
    <property type="match status" value="1"/>
</dbReference>
<proteinExistence type="inferred from homology"/>
<comment type="subcellular location">
    <subcellularLocation>
        <location evidence="12">Cytoplasmic vesicle</location>
        <location evidence="12">Phagosome membrane</location>
        <topology evidence="12">Single-pass type IV membrane protein</topology>
    </subcellularLocation>
    <subcellularLocation>
        <location evidence="9">Cytoplasmic vesicle</location>
        <location evidence="9">Secretory vesicle membrane</location>
        <topology evidence="9">Single-pass type IV membrane protein</topology>
    </subcellularLocation>
    <subcellularLocation>
        <location evidence="1">Endoplasmic reticulum membrane</location>
        <topology evidence="1">Single-pass type IV membrane protein</topology>
    </subcellularLocation>
    <subcellularLocation>
        <location evidence="8">Golgi apparatus</location>
        <location evidence="8">trans-Golgi network membrane</location>
        <topology evidence="8">Single-pass type IV membrane protein</topology>
    </subcellularLocation>
    <subcellularLocation>
        <location evidence="10">Late endosome membrane</location>
        <topology evidence="10">Single-pass type IV membrane protein</topology>
    </subcellularLocation>
    <subcellularLocation>
        <location evidence="11">Lysosome membrane</location>
        <topology evidence="11">Single-pass type IV membrane protein</topology>
    </subcellularLocation>
</comment>
<evidence type="ECO:0000256" key="2">
    <source>
        <dbReference type="ARBA" id="ARBA00008025"/>
    </source>
</evidence>
<dbReference type="GO" id="GO:0030670">
    <property type="term" value="C:phagocytic vesicle membrane"/>
    <property type="evidence" value="ECO:0007669"/>
    <property type="project" value="UniProtKB-SubCell"/>
</dbReference>
<dbReference type="GO" id="GO:0030658">
    <property type="term" value="C:transport vesicle membrane"/>
    <property type="evidence" value="ECO:0007669"/>
    <property type="project" value="UniProtKB-SubCell"/>
</dbReference>
<keyword evidence="5" id="KW-0653">Protein transport</keyword>
<dbReference type="InterPro" id="IPR042855">
    <property type="entry name" value="V_SNARE_CC"/>
</dbReference>
<protein>
    <recommendedName>
        <fullName evidence="13">Vesicle-associated membrane protein 7</fullName>
    </recommendedName>
    <alternativeName>
        <fullName evidence="14">Synaptobrevin-like protein 1</fullName>
    </alternativeName>
</protein>
<feature type="domain" description="V-SNARE coiled-coil homology" evidence="17">
    <location>
        <begin position="126"/>
        <end position="186"/>
    </location>
</feature>
<dbReference type="InterPro" id="IPR011012">
    <property type="entry name" value="Longin-like_dom_sf"/>
</dbReference>
<dbReference type="FunFam" id="3.30.450.50:FF:000015">
    <property type="entry name" value="Synaptobrevin 2 isoform 1"/>
    <property type="match status" value="1"/>
</dbReference>
<organism evidence="18 19">
    <name type="scientific">Ridgeia piscesae</name>
    <name type="common">Tubeworm</name>
    <dbReference type="NCBI Taxonomy" id="27915"/>
    <lineage>
        <taxon>Eukaryota</taxon>
        <taxon>Metazoa</taxon>
        <taxon>Spiralia</taxon>
        <taxon>Lophotrochozoa</taxon>
        <taxon>Annelida</taxon>
        <taxon>Polychaeta</taxon>
        <taxon>Sedentaria</taxon>
        <taxon>Canalipalpata</taxon>
        <taxon>Sabellida</taxon>
        <taxon>Siboglinidae</taxon>
        <taxon>Ridgeia</taxon>
    </lineage>
</organism>
<dbReference type="GO" id="GO:0031201">
    <property type="term" value="C:SNARE complex"/>
    <property type="evidence" value="ECO:0007669"/>
    <property type="project" value="TreeGrafter"/>
</dbReference>
<sequence length="211" mass="24253">MALLFTVIARGNTILAKYASCAGNFSEVVEQVLARISPENGRLTYSHGSYLFHYITENRVTYLCITDDDYERSKAFSFLAEIRRRFVTMYSDRAQTALPYAMNSEFSKVLAGQMRYYSSEASDGDTIRRVENEVDELKGIMVKNIDSIASRGERLELLVDKTNELSENSVTFKKTSRTLARSMWWKNTKLTVLLVLVIIVREHLYMCHHCT</sequence>
<evidence type="ECO:0000256" key="15">
    <source>
        <dbReference type="PROSITE-ProRule" id="PRU00290"/>
    </source>
</evidence>
<dbReference type="Gene3D" id="3.30.450.50">
    <property type="entry name" value="Longin domain"/>
    <property type="match status" value="1"/>
</dbReference>
<dbReference type="PROSITE" id="PS50892">
    <property type="entry name" value="V_SNARE"/>
    <property type="match status" value="1"/>
</dbReference>
<dbReference type="InterPro" id="IPR051097">
    <property type="entry name" value="Synaptobrevin-like_transport"/>
</dbReference>
<dbReference type="GO" id="GO:0005794">
    <property type="term" value="C:Golgi apparatus"/>
    <property type="evidence" value="ECO:0007669"/>
    <property type="project" value="UniProtKB-SubCell"/>
</dbReference>
<evidence type="ECO:0000256" key="1">
    <source>
        <dbReference type="ARBA" id="ARBA00004163"/>
    </source>
</evidence>
<keyword evidence="7" id="KW-0472">Membrane</keyword>
<dbReference type="AlphaFoldDB" id="A0AAD9P5F1"/>
<dbReference type="Proteomes" id="UP001209878">
    <property type="component" value="Unassembled WGS sequence"/>
</dbReference>
<evidence type="ECO:0000259" key="17">
    <source>
        <dbReference type="PROSITE" id="PS50892"/>
    </source>
</evidence>
<dbReference type="GO" id="GO:0000149">
    <property type="term" value="F:SNARE binding"/>
    <property type="evidence" value="ECO:0007669"/>
    <property type="project" value="TreeGrafter"/>
</dbReference>
<name>A0AAD9P5F1_RIDPI</name>
<evidence type="ECO:0000256" key="11">
    <source>
        <dbReference type="ARBA" id="ARBA00037863"/>
    </source>
</evidence>
<evidence type="ECO:0000256" key="6">
    <source>
        <dbReference type="ARBA" id="ARBA00022989"/>
    </source>
</evidence>
<dbReference type="GO" id="GO:0005484">
    <property type="term" value="F:SNAP receptor activity"/>
    <property type="evidence" value="ECO:0007669"/>
    <property type="project" value="TreeGrafter"/>
</dbReference>
<dbReference type="SUPFAM" id="SSF58038">
    <property type="entry name" value="SNARE fusion complex"/>
    <property type="match status" value="1"/>
</dbReference>
<dbReference type="InterPro" id="IPR001388">
    <property type="entry name" value="Synaptobrevin-like"/>
</dbReference>
<dbReference type="GO" id="GO:0006906">
    <property type="term" value="P:vesicle fusion"/>
    <property type="evidence" value="ECO:0007669"/>
    <property type="project" value="TreeGrafter"/>
</dbReference>
<evidence type="ECO:0000256" key="3">
    <source>
        <dbReference type="ARBA" id="ARBA00022448"/>
    </source>
</evidence>
<dbReference type="Pfam" id="PF13774">
    <property type="entry name" value="Longin"/>
    <property type="match status" value="1"/>
</dbReference>